<name>A0AA42CHZ0_9HYPH</name>
<feature type="signal peptide" evidence="1">
    <location>
        <begin position="1"/>
        <end position="20"/>
    </location>
</feature>
<dbReference type="PANTHER" id="PTHR39327:SF1">
    <property type="entry name" value="BLR5470 PROTEIN"/>
    <property type="match status" value="1"/>
</dbReference>
<feature type="chain" id="PRO_5041369806" evidence="1">
    <location>
        <begin position="21"/>
        <end position="199"/>
    </location>
</feature>
<keyword evidence="3" id="KW-1185">Reference proteome</keyword>
<reference evidence="2" key="1">
    <citation type="submission" date="2022-05" db="EMBL/GenBank/DDBJ databases">
        <authorList>
            <person name="Pankratov T."/>
        </authorList>
    </citation>
    <scope>NUCLEOTIDE SEQUENCE</scope>
    <source>
        <strain evidence="2">BP6-180914</strain>
    </source>
</reference>
<sequence>MKMVGAVWGAIALIAGTLSAAVAASPFAQETGATSVPYGWVDFCNRYAGECDGPVLAPSPVTLTAATLRDLEQVDRSVNASVQSITDMEHWGVVDRWDYPLDGKGDCEDYVLLKRKVLISHGLPRQALLVTVVKDRAGEGHAVLTVKTTKADFILDNMNDKILRWDETGYRFVKRQSQEDQNLWVAIGAPQSEPLFTAR</sequence>
<evidence type="ECO:0000313" key="2">
    <source>
        <dbReference type="EMBL" id="MCW6508043.1"/>
    </source>
</evidence>
<dbReference type="Gene3D" id="3.10.620.30">
    <property type="match status" value="1"/>
</dbReference>
<protein>
    <submittedName>
        <fullName evidence="2">Transglutaminase-like cysteine peptidase</fullName>
    </submittedName>
</protein>
<dbReference type="RefSeq" id="WP_282584396.1">
    <property type="nucleotide sequence ID" value="NZ_JAMOIM010000004.1"/>
</dbReference>
<organism evidence="2 3">
    <name type="scientific">Lichenifustis flavocetrariae</name>
    <dbReference type="NCBI Taxonomy" id="2949735"/>
    <lineage>
        <taxon>Bacteria</taxon>
        <taxon>Pseudomonadati</taxon>
        <taxon>Pseudomonadota</taxon>
        <taxon>Alphaproteobacteria</taxon>
        <taxon>Hyphomicrobiales</taxon>
        <taxon>Lichenihabitantaceae</taxon>
        <taxon>Lichenifustis</taxon>
    </lineage>
</organism>
<comment type="caution">
    <text evidence="2">The sequence shown here is derived from an EMBL/GenBank/DDBJ whole genome shotgun (WGS) entry which is preliminary data.</text>
</comment>
<accession>A0AA42CHZ0</accession>
<dbReference type="Pfam" id="PF06035">
    <property type="entry name" value="Peptidase_C93"/>
    <property type="match status" value="1"/>
</dbReference>
<evidence type="ECO:0000313" key="3">
    <source>
        <dbReference type="Proteomes" id="UP001165667"/>
    </source>
</evidence>
<keyword evidence="1" id="KW-0732">Signal</keyword>
<dbReference type="PANTHER" id="PTHR39327">
    <property type="match status" value="1"/>
</dbReference>
<evidence type="ECO:0000256" key="1">
    <source>
        <dbReference type="SAM" id="SignalP"/>
    </source>
</evidence>
<dbReference type="AlphaFoldDB" id="A0AA42CHZ0"/>
<gene>
    <name evidence="2" type="ORF">M8523_08415</name>
</gene>
<dbReference type="InterPro" id="IPR010319">
    <property type="entry name" value="Transglutaminase-like_Cys_pept"/>
</dbReference>
<dbReference type="Proteomes" id="UP001165667">
    <property type="component" value="Unassembled WGS sequence"/>
</dbReference>
<proteinExistence type="predicted"/>
<dbReference type="EMBL" id="JAMOIM010000004">
    <property type="protein sequence ID" value="MCW6508043.1"/>
    <property type="molecule type" value="Genomic_DNA"/>
</dbReference>